<comment type="caution">
    <text evidence="1">The sequence shown here is derived from an EMBL/GenBank/DDBJ whole genome shotgun (WGS) entry which is preliminary data.</text>
</comment>
<dbReference type="Proteomes" id="UP000828390">
    <property type="component" value="Unassembled WGS sequence"/>
</dbReference>
<evidence type="ECO:0000313" key="2">
    <source>
        <dbReference type="Proteomes" id="UP000828390"/>
    </source>
</evidence>
<evidence type="ECO:0000313" key="1">
    <source>
        <dbReference type="EMBL" id="KAH3843855.1"/>
    </source>
</evidence>
<protein>
    <submittedName>
        <fullName evidence="1">Uncharacterized protein</fullName>
    </submittedName>
</protein>
<proteinExistence type="predicted"/>
<sequence length="60" mass="6491">MYRIGRLTLSTSPQVGISHKVILEGEGLDLAPEHMILPAKGHIGNEELVSHGRLDLSCVT</sequence>
<keyword evidence="2" id="KW-1185">Reference proteome</keyword>
<reference evidence="1" key="1">
    <citation type="journal article" date="2019" name="bioRxiv">
        <title>The Genome of the Zebra Mussel, Dreissena polymorpha: A Resource for Invasive Species Research.</title>
        <authorList>
            <person name="McCartney M.A."/>
            <person name="Auch B."/>
            <person name="Kono T."/>
            <person name="Mallez S."/>
            <person name="Zhang Y."/>
            <person name="Obille A."/>
            <person name="Becker A."/>
            <person name="Abrahante J.E."/>
            <person name="Garbe J."/>
            <person name="Badalamenti J.P."/>
            <person name="Herman A."/>
            <person name="Mangelson H."/>
            <person name="Liachko I."/>
            <person name="Sullivan S."/>
            <person name="Sone E.D."/>
            <person name="Koren S."/>
            <person name="Silverstein K.A.T."/>
            <person name="Beckman K.B."/>
            <person name="Gohl D.M."/>
        </authorList>
    </citation>
    <scope>NUCLEOTIDE SEQUENCE</scope>
    <source>
        <strain evidence="1">Duluth1</strain>
        <tissue evidence="1">Whole animal</tissue>
    </source>
</reference>
<dbReference type="AlphaFoldDB" id="A0A9D4QVM3"/>
<organism evidence="1 2">
    <name type="scientific">Dreissena polymorpha</name>
    <name type="common">Zebra mussel</name>
    <name type="synonym">Mytilus polymorpha</name>
    <dbReference type="NCBI Taxonomy" id="45954"/>
    <lineage>
        <taxon>Eukaryota</taxon>
        <taxon>Metazoa</taxon>
        <taxon>Spiralia</taxon>
        <taxon>Lophotrochozoa</taxon>
        <taxon>Mollusca</taxon>
        <taxon>Bivalvia</taxon>
        <taxon>Autobranchia</taxon>
        <taxon>Heteroconchia</taxon>
        <taxon>Euheterodonta</taxon>
        <taxon>Imparidentia</taxon>
        <taxon>Neoheterodontei</taxon>
        <taxon>Myida</taxon>
        <taxon>Dreissenoidea</taxon>
        <taxon>Dreissenidae</taxon>
        <taxon>Dreissena</taxon>
    </lineage>
</organism>
<name>A0A9D4QVM3_DREPO</name>
<gene>
    <name evidence="1" type="ORF">DPMN_117387</name>
</gene>
<reference evidence="1" key="2">
    <citation type="submission" date="2020-11" db="EMBL/GenBank/DDBJ databases">
        <authorList>
            <person name="McCartney M.A."/>
            <person name="Auch B."/>
            <person name="Kono T."/>
            <person name="Mallez S."/>
            <person name="Becker A."/>
            <person name="Gohl D.M."/>
            <person name="Silverstein K.A.T."/>
            <person name="Koren S."/>
            <person name="Bechman K.B."/>
            <person name="Herman A."/>
            <person name="Abrahante J.E."/>
            <person name="Garbe J."/>
        </authorList>
    </citation>
    <scope>NUCLEOTIDE SEQUENCE</scope>
    <source>
        <strain evidence="1">Duluth1</strain>
        <tissue evidence="1">Whole animal</tissue>
    </source>
</reference>
<dbReference type="EMBL" id="JAIWYP010000004">
    <property type="protein sequence ID" value="KAH3843855.1"/>
    <property type="molecule type" value="Genomic_DNA"/>
</dbReference>
<accession>A0A9D4QVM3</accession>